<comment type="caution">
    <text evidence="1">The sequence shown here is derived from an EMBL/GenBank/DDBJ whole genome shotgun (WGS) entry which is preliminary data.</text>
</comment>
<protein>
    <submittedName>
        <fullName evidence="1">Uncharacterized protein</fullName>
    </submittedName>
</protein>
<reference evidence="1" key="1">
    <citation type="submission" date="2019-08" db="EMBL/GenBank/DDBJ databases">
        <authorList>
            <person name="Kucharzyk K."/>
            <person name="Murdoch R.W."/>
            <person name="Higgins S."/>
            <person name="Loffler F."/>
        </authorList>
    </citation>
    <scope>NUCLEOTIDE SEQUENCE</scope>
</reference>
<proteinExistence type="predicted"/>
<accession>A0A644UCM5</accession>
<organism evidence="1">
    <name type="scientific">bioreactor metagenome</name>
    <dbReference type="NCBI Taxonomy" id="1076179"/>
    <lineage>
        <taxon>unclassified sequences</taxon>
        <taxon>metagenomes</taxon>
        <taxon>ecological metagenomes</taxon>
    </lineage>
</organism>
<dbReference type="AlphaFoldDB" id="A0A644UCM5"/>
<gene>
    <name evidence="1" type="ORF">SDC9_22590</name>
</gene>
<sequence length="63" mass="7122">MTSISLLNPPDLLSKSYFKLTIIQGNPKKHKIQHDCIEVESKSNTSLTQIQPLLVVNDKYPTI</sequence>
<dbReference type="EMBL" id="VSSQ01000100">
    <property type="protein sequence ID" value="MPL76743.1"/>
    <property type="molecule type" value="Genomic_DNA"/>
</dbReference>
<name>A0A644UCM5_9ZZZZ</name>
<evidence type="ECO:0000313" key="1">
    <source>
        <dbReference type="EMBL" id="MPL76743.1"/>
    </source>
</evidence>